<dbReference type="InterPro" id="IPR015421">
    <property type="entry name" value="PyrdxlP-dep_Trfase_major"/>
</dbReference>
<feature type="non-terminal residue" evidence="1">
    <location>
        <position position="113"/>
    </location>
</feature>
<reference evidence="1" key="1">
    <citation type="submission" date="2018-05" db="EMBL/GenBank/DDBJ databases">
        <authorList>
            <person name="Lanie J.A."/>
            <person name="Ng W.-L."/>
            <person name="Kazmierczak K.M."/>
            <person name="Andrzejewski T.M."/>
            <person name="Davidsen T.M."/>
            <person name="Wayne K.J."/>
            <person name="Tettelin H."/>
            <person name="Glass J.I."/>
            <person name="Rusch D."/>
            <person name="Podicherti R."/>
            <person name="Tsui H.-C.T."/>
            <person name="Winkler M.E."/>
        </authorList>
    </citation>
    <scope>NUCLEOTIDE SEQUENCE</scope>
</reference>
<dbReference type="InterPro" id="IPR015424">
    <property type="entry name" value="PyrdxlP-dep_Trfase"/>
</dbReference>
<dbReference type="Gene3D" id="3.40.640.10">
    <property type="entry name" value="Type I PLP-dependent aspartate aminotransferase-like (Major domain)"/>
    <property type="match status" value="1"/>
</dbReference>
<organism evidence="1">
    <name type="scientific">marine metagenome</name>
    <dbReference type="NCBI Taxonomy" id="408172"/>
    <lineage>
        <taxon>unclassified sequences</taxon>
        <taxon>metagenomes</taxon>
        <taxon>ecological metagenomes</taxon>
    </lineage>
</organism>
<dbReference type="Gene3D" id="3.90.1150.10">
    <property type="entry name" value="Aspartate Aminotransferase, domain 1"/>
    <property type="match status" value="1"/>
</dbReference>
<dbReference type="InterPro" id="IPR015422">
    <property type="entry name" value="PyrdxlP-dep_Trfase_small"/>
</dbReference>
<protein>
    <recommendedName>
        <fullName evidence="2">Aminotransferase class I/classII domain-containing protein</fullName>
    </recommendedName>
</protein>
<proteinExistence type="predicted"/>
<dbReference type="EMBL" id="UINC01152222">
    <property type="protein sequence ID" value="SVD46296.1"/>
    <property type="molecule type" value="Genomic_DNA"/>
</dbReference>
<dbReference type="SUPFAM" id="SSF53383">
    <property type="entry name" value="PLP-dependent transferases"/>
    <property type="match status" value="1"/>
</dbReference>
<name>A0A382VIE6_9ZZZZ</name>
<dbReference type="AlphaFoldDB" id="A0A382VIE6"/>
<accession>A0A382VIE6</accession>
<evidence type="ECO:0000313" key="1">
    <source>
        <dbReference type="EMBL" id="SVD46296.1"/>
    </source>
</evidence>
<gene>
    <name evidence="1" type="ORF">METZ01_LOCUS399150</name>
</gene>
<sequence>MWGVRPEVVLLEQNDITAVAFSRIGGPSVIPLWFGEGNETTPAYIREAAKTALDDGETFYVPTRGSPDLGEVIRDYLEKLHDIRLGPDRISVPGASMIGVTIAANMALQQGDN</sequence>
<evidence type="ECO:0008006" key="2">
    <source>
        <dbReference type="Google" id="ProtNLM"/>
    </source>
</evidence>